<dbReference type="AlphaFoldDB" id="A0A0S4U6W0"/>
<name>A0A0S4U6W0_RALSL</name>
<organism evidence="2">
    <name type="scientific">Ralstonia solanacearum</name>
    <name type="common">Pseudomonas solanacearum</name>
    <dbReference type="NCBI Taxonomy" id="305"/>
    <lineage>
        <taxon>Bacteria</taxon>
        <taxon>Pseudomonadati</taxon>
        <taxon>Pseudomonadota</taxon>
        <taxon>Betaproteobacteria</taxon>
        <taxon>Burkholderiales</taxon>
        <taxon>Burkholderiaceae</taxon>
        <taxon>Ralstonia</taxon>
        <taxon>Ralstonia solanacearum species complex</taxon>
    </lineage>
</organism>
<dbReference type="EMBL" id="LN899821">
    <property type="protein sequence ID" value="CUV17991.1"/>
    <property type="molecule type" value="Genomic_DNA"/>
</dbReference>
<evidence type="ECO:0000259" key="1">
    <source>
        <dbReference type="Pfam" id="PF21812"/>
    </source>
</evidence>
<dbReference type="InterPro" id="IPR049248">
    <property type="entry name" value="DUF6881"/>
</dbReference>
<gene>
    <name evidence="2" type="ORF">PSS4_v1_410007</name>
</gene>
<feature type="domain" description="DUF6881" evidence="1">
    <location>
        <begin position="1"/>
        <end position="36"/>
    </location>
</feature>
<accession>A0A0S4U6W0</accession>
<evidence type="ECO:0000313" key="2">
    <source>
        <dbReference type="EMBL" id="CUV17991.1"/>
    </source>
</evidence>
<protein>
    <recommendedName>
        <fullName evidence="1">DUF6881 domain-containing protein</fullName>
    </recommendedName>
</protein>
<sequence length="42" mass="4761">MLSAEPLPSLQEIATDPQFVSVEITVEEFEVMWSAALLRRRA</sequence>
<proteinExistence type="predicted"/>
<dbReference type="Pfam" id="PF21812">
    <property type="entry name" value="DUF6881"/>
    <property type="match status" value="1"/>
</dbReference>
<reference evidence="2" key="1">
    <citation type="submission" date="2015-10" db="EMBL/GenBank/DDBJ databases">
        <authorList>
            <person name="Gilbert D.G."/>
        </authorList>
    </citation>
    <scope>NUCLEOTIDE SEQUENCE</scope>
    <source>
        <strain evidence="2">Phyl III-seqv23</strain>
    </source>
</reference>